<dbReference type="InterPro" id="IPR032675">
    <property type="entry name" value="LRR_dom_sf"/>
</dbReference>
<dbReference type="AlphaFoldDB" id="A0A8H4K8A3"/>
<accession>A0A8H4K8A3</accession>
<reference evidence="1" key="1">
    <citation type="submission" date="2020-01" db="EMBL/GenBank/DDBJ databases">
        <title>Identification and distribution of gene clusters putatively required for synthesis of sphingolipid metabolism inhibitors in phylogenetically diverse species of the filamentous fungus Fusarium.</title>
        <authorList>
            <person name="Kim H.-S."/>
            <person name="Busman M."/>
            <person name="Brown D.W."/>
            <person name="Divon H."/>
            <person name="Uhlig S."/>
            <person name="Proctor R.H."/>
        </authorList>
    </citation>
    <scope>NUCLEOTIDE SEQUENCE</scope>
    <source>
        <strain evidence="1">NRRL 53441</strain>
    </source>
</reference>
<comment type="caution">
    <text evidence="1">The sequence shown here is derived from an EMBL/GenBank/DDBJ whole genome shotgun (WGS) entry which is preliminary data.</text>
</comment>
<dbReference type="Gene3D" id="3.80.10.10">
    <property type="entry name" value="Ribonuclease Inhibitor"/>
    <property type="match status" value="1"/>
</dbReference>
<protein>
    <recommendedName>
        <fullName evidence="3">F-box domain-containing protein</fullName>
    </recommendedName>
</protein>
<evidence type="ECO:0000313" key="2">
    <source>
        <dbReference type="Proteomes" id="UP000605986"/>
    </source>
</evidence>
<name>A0A8H4K8A3_9HYPO</name>
<dbReference type="EMBL" id="JAADJG010000518">
    <property type="protein sequence ID" value="KAF4445535.1"/>
    <property type="molecule type" value="Genomic_DNA"/>
</dbReference>
<proteinExistence type="predicted"/>
<keyword evidence="2" id="KW-1185">Reference proteome</keyword>
<gene>
    <name evidence="1" type="ORF">F53441_10732</name>
</gene>
<dbReference type="Proteomes" id="UP000605986">
    <property type="component" value="Unassembled WGS sequence"/>
</dbReference>
<organism evidence="1 2">
    <name type="scientific">Fusarium austroafricanum</name>
    <dbReference type="NCBI Taxonomy" id="2364996"/>
    <lineage>
        <taxon>Eukaryota</taxon>
        <taxon>Fungi</taxon>
        <taxon>Dikarya</taxon>
        <taxon>Ascomycota</taxon>
        <taxon>Pezizomycotina</taxon>
        <taxon>Sordariomycetes</taxon>
        <taxon>Hypocreomycetidae</taxon>
        <taxon>Hypocreales</taxon>
        <taxon>Nectriaceae</taxon>
        <taxon>Fusarium</taxon>
        <taxon>Fusarium concolor species complex</taxon>
    </lineage>
</organism>
<evidence type="ECO:0000313" key="1">
    <source>
        <dbReference type="EMBL" id="KAF4445535.1"/>
    </source>
</evidence>
<dbReference type="OrthoDB" id="2520703at2759"/>
<sequence length="516" mass="58766">MPILFHQLTAPLTTDYIFNGFDRDWEMTKSVKVLDLPLHSPSSRDWSPLLDGLADRLSNVSHKFIHLWEPETIVQTNLLLALCLNMERLKIQISGSLNSPGFMYLSFLQEILKQRGSGPSLMNLRHLELEESDFGNFSDCGPELSCLLLESPGLKTLVLRGIEEDTIPDYGPVFQDPRCNIALENLTELQIDGWSFNEDRNRGPGPSFTGLKHLELNSRNLGRVSIAGSGLSLLLREAPQLQTLVLYGYAHRRLKDYDASFYEPACDAALGSLAELQILEWCFSEGDLDSLALSRIMGTARKLKRFKYLANSCSGRQESWIEEPLAGTRLTACTFLEYLKQSSKMEHLSLNFAKNNRQFYRLPNLQFITPEQLNGFASLISFELDQSCFCQHLLGRDRLGKEFEKNTCLTDLILPTIRHLSIFLVKNEGWKSPEWQSFDDVLYLGQRAVAGDFPTLQNIELHIDLSYCPGEDYLDNLVNDEAIHEELEQRSERLQETFFGSGVVTRFISDYRNVLD</sequence>
<evidence type="ECO:0008006" key="3">
    <source>
        <dbReference type="Google" id="ProtNLM"/>
    </source>
</evidence>